<dbReference type="AlphaFoldDB" id="A0A8S1N3B1"/>
<evidence type="ECO:0000313" key="2">
    <source>
        <dbReference type="Proteomes" id="UP000692954"/>
    </source>
</evidence>
<accession>A0A8S1N3B1</accession>
<dbReference type="EMBL" id="CAJJDN010000042">
    <property type="protein sequence ID" value="CAD8081514.1"/>
    <property type="molecule type" value="Genomic_DNA"/>
</dbReference>
<protein>
    <submittedName>
        <fullName evidence="1">Uncharacterized protein</fullName>
    </submittedName>
</protein>
<proteinExistence type="predicted"/>
<sequence length="100" mass="11744">MKLTIYIILQISNLQASIQYLQQIQIYLNNLQKLFQTKHKITFFNSQINVYRLFISIANILIVLKHINKVFSIQDLENQLTNLVKGIPSCQKICQTLNTY</sequence>
<organism evidence="1 2">
    <name type="scientific">Paramecium sonneborni</name>
    <dbReference type="NCBI Taxonomy" id="65129"/>
    <lineage>
        <taxon>Eukaryota</taxon>
        <taxon>Sar</taxon>
        <taxon>Alveolata</taxon>
        <taxon>Ciliophora</taxon>
        <taxon>Intramacronucleata</taxon>
        <taxon>Oligohymenophorea</taxon>
        <taxon>Peniculida</taxon>
        <taxon>Parameciidae</taxon>
        <taxon>Paramecium</taxon>
    </lineage>
</organism>
<name>A0A8S1N3B1_9CILI</name>
<dbReference type="Proteomes" id="UP000692954">
    <property type="component" value="Unassembled WGS sequence"/>
</dbReference>
<comment type="caution">
    <text evidence="1">The sequence shown here is derived from an EMBL/GenBank/DDBJ whole genome shotgun (WGS) entry which is preliminary data.</text>
</comment>
<gene>
    <name evidence="1" type="ORF">PSON_ATCC_30995.1.T0420081</name>
</gene>
<keyword evidence="2" id="KW-1185">Reference proteome</keyword>
<evidence type="ECO:0000313" key="1">
    <source>
        <dbReference type="EMBL" id="CAD8081514.1"/>
    </source>
</evidence>
<reference evidence="1" key="1">
    <citation type="submission" date="2021-01" db="EMBL/GenBank/DDBJ databases">
        <authorList>
            <consortium name="Genoscope - CEA"/>
            <person name="William W."/>
        </authorList>
    </citation>
    <scope>NUCLEOTIDE SEQUENCE</scope>
</reference>